<keyword evidence="1 2" id="KW-0694">RNA-binding</keyword>
<evidence type="ECO:0000313" key="5">
    <source>
        <dbReference type="Proteomes" id="UP001159405"/>
    </source>
</evidence>
<dbReference type="Gene3D" id="3.30.70.330">
    <property type="match status" value="1"/>
</dbReference>
<evidence type="ECO:0000256" key="2">
    <source>
        <dbReference type="PROSITE-ProRule" id="PRU00176"/>
    </source>
</evidence>
<dbReference type="SMART" id="SM00360">
    <property type="entry name" value="RRM"/>
    <property type="match status" value="1"/>
</dbReference>
<accession>A0ABN8MWH7</accession>
<reference evidence="4 5" key="1">
    <citation type="submission" date="2022-05" db="EMBL/GenBank/DDBJ databases">
        <authorList>
            <consortium name="Genoscope - CEA"/>
            <person name="William W."/>
        </authorList>
    </citation>
    <scope>NUCLEOTIDE SEQUENCE [LARGE SCALE GENOMIC DNA]</scope>
</reference>
<comment type="caution">
    <text evidence="4">The sequence shown here is derived from an EMBL/GenBank/DDBJ whole genome shotgun (WGS) entry which is preliminary data.</text>
</comment>
<evidence type="ECO:0000313" key="4">
    <source>
        <dbReference type="EMBL" id="CAH3035830.1"/>
    </source>
</evidence>
<dbReference type="PROSITE" id="PS50102">
    <property type="entry name" value="RRM"/>
    <property type="match status" value="1"/>
</dbReference>
<sequence length="178" mass="19696">MTASVQANIPDGQEIFNRVFIGGLSRETSELELETFFSAFGEVVDVRIVCDRKTGLNKGYGFVTFATTIARNELLKKGTIDYKNGRKLRLRKAVKKELSSQFLAGESSSQNGAVMAQQVVLVPVTNEFSTYQTPVSIPPPTYYQVPTAQTCLPAVCVQTTQPSYTTCVPSYNTCVYYY</sequence>
<name>A0ABN8MWH7_9CNID</name>
<dbReference type="Proteomes" id="UP001159405">
    <property type="component" value="Unassembled WGS sequence"/>
</dbReference>
<dbReference type="PANTHER" id="PTHR11176">
    <property type="entry name" value="BOULE-RELATED"/>
    <property type="match status" value="1"/>
</dbReference>
<evidence type="ECO:0000256" key="1">
    <source>
        <dbReference type="ARBA" id="ARBA00022884"/>
    </source>
</evidence>
<protein>
    <recommendedName>
        <fullName evidence="3">RRM domain-containing protein</fullName>
    </recommendedName>
</protein>
<dbReference type="PANTHER" id="PTHR11176:SF57">
    <property type="entry name" value="PROTEIN BOULE"/>
    <property type="match status" value="1"/>
</dbReference>
<dbReference type="EMBL" id="CALNXK010000004">
    <property type="protein sequence ID" value="CAH3035830.1"/>
    <property type="molecule type" value="Genomic_DNA"/>
</dbReference>
<feature type="domain" description="RRM" evidence="3">
    <location>
        <begin position="17"/>
        <end position="95"/>
    </location>
</feature>
<organism evidence="4 5">
    <name type="scientific">Porites lobata</name>
    <dbReference type="NCBI Taxonomy" id="104759"/>
    <lineage>
        <taxon>Eukaryota</taxon>
        <taxon>Metazoa</taxon>
        <taxon>Cnidaria</taxon>
        <taxon>Anthozoa</taxon>
        <taxon>Hexacorallia</taxon>
        <taxon>Scleractinia</taxon>
        <taxon>Fungiina</taxon>
        <taxon>Poritidae</taxon>
        <taxon>Porites</taxon>
    </lineage>
</organism>
<dbReference type="InterPro" id="IPR000504">
    <property type="entry name" value="RRM_dom"/>
</dbReference>
<keyword evidence="5" id="KW-1185">Reference proteome</keyword>
<dbReference type="Pfam" id="PF00076">
    <property type="entry name" value="RRM_1"/>
    <property type="match status" value="1"/>
</dbReference>
<dbReference type="SUPFAM" id="SSF54928">
    <property type="entry name" value="RNA-binding domain, RBD"/>
    <property type="match status" value="1"/>
</dbReference>
<dbReference type="InterPro" id="IPR012677">
    <property type="entry name" value="Nucleotide-bd_a/b_plait_sf"/>
</dbReference>
<dbReference type="InterPro" id="IPR035979">
    <property type="entry name" value="RBD_domain_sf"/>
</dbReference>
<proteinExistence type="predicted"/>
<evidence type="ECO:0000259" key="3">
    <source>
        <dbReference type="PROSITE" id="PS50102"/>
    </source>
</evidence>
<gene>
    <name evidence="4" type="ORF">PLOB_00031191</name>
</gene>